<keyword evidence="3" id="KW-1185">Reference proteome</keyword>
<evidence type="ECO:0000256" key="1">
    <source>
        <dbReference type="SAM" id="MobiDB-lite"/>
    </source>
</evidence>
<reference evidence="2" key="1">
    <citation type="submission" date="2022-08" db="EMBL/GenBank/DDBJ databases">
        <authorList>
            <consortium name="DOE Joint Genome Institute"/>
            <person name="Min B."/>
            <person name="Riley R."/>
            <person name="Sierra-Patev S."/>
            <person name="Naranjo-Ortiz M."/>
            <person name="Looney B."/>
            <person name="Konkel Z."/>
            <person name="Slot J.C."/>
            <person name="Sakamoto Y."/>
            <person name="Steenwyk J.L."/>
            <person name="Rokas A."/>
            <person name="Carro J."/>
            <person name="Camarero S."/>
            <person name="Ferreira P."/>
            <person name="Molpeceres G."/>
            <person name="Ruiz-Duenas F.J."/>
            <person name="Serrano A."/>
            <person name="Henrissat B."/>
            <person name="Drula E."/>
            <person name="Hughes K.W."/>
            <person name="Mata J.L."/>
            <person name="Ishikawa N.K."/>
            <person name="Vargas-Isla R."/>
            <person name="Ushijima S."/>
            <person name="Smith C.A."/>
            <person name="Ahrendt S."/>
            <person name="Andreopoulos W."/>
            <person name="He G."/>
            <person name="Labutti K."/>
            <person name="Lipzen A."/>
            <person name="Ng V."/>
            <person name="Sandor L."/>
            <person name="Barry K."/>
            <person name="Martinez A.T."/>
            <person name="Xiao Y."/>
            <person name="Gibbons J.G."/>
            <person name="Terashima K."/>
            <person name="Hibbett D.S."/>
            <person name="Grigoriev I.V."/>
        </authorList>
    </citation>
    <scope>NUCLEOTIDE SEQUENCE</scope>
    <source>
        <strain evidence="2">TFB10827</strain>
    </source>
</reference>
<feature type="compositionally biased region" description="Polar residues" evidence="1">
    <location>
        <begin position="1"/>
        <end position="10"/>
    </location>
</feature>
<gene>
    <name evidence="2" type="ORF">F5050DRAFT_1811589</name>
</gene>
<accession>A0ABQ8Q0U0</accession>
<comment type="caution">
    <text evidence="2">The sequence shown here is derived from an EMBL/GenBank/DDBJ whole genome shotgun (WGS) entry which is preliminary data.</text>
</comment>
<name>A0ABQ8Q0U0_9AGAR</name>
<organism evidence="2 3">
    <name type="scientific">Lentinula boryana</name>
    <dbReference type="NCBI Taxonomy" id="40481"/>
    <lineage>
        <taxon>Eukaryota</taxon>
        <taxon>Fungi</taxon>
        <taxon>Dikarya</taxon>
        <taxon>Basidiomycota</taxon>
        <taxon>Agaricomycotina</taxon>
        <taxon>Agaricomycetes</taxon>
        <taxon>Agaricomycetidae</taxon>
        <taxon>Agaricales</taxon>
        <taxon>Marasmiineae</taxon>
        <taxon>Omphalotaceae</taxon>
        <taxon>Lentinula</taxon>
    </lineage>
</organism>
<protein>
    <submittedName>
        <fullName evidence="2">Uncharacterized protein</fullName>
    </submittedName>
</protein>
<feature type="region of interest" description="Disordered" evidence="1">
    <location>
        <begin position="1"/>
        <end position="21"/>
    </location>
</feature>
<sequence length="141" mass="15264">MFSTLSPYWNSSPRSDRVRDRVQVERSPSKFVGYSSSRFIILVVLGVVSFVSAAPLQPEPTPTATPSLVASTLKSSSSSSLLSSSLSSSPSTAIALTPSFVPRTNPEDSENSIHETFTVGFLNKTSNDNEFKFRALPGVRF</sequence>
<dbReference type="Proteomes" id="UP001163828">
    <property type="component" value="Unassembled WGS sequence"/>
</dbReference>
<dbReference type="EMBL" id="MU790869">
    <property type="protein sequence ID" value="KAJ3992335.1"/>
    <property type="molecule type" value="Genomic_DNA"/>
</dbReference>
<evidence type="ECO:0000313" key="2">
    <source>
        <dbReference type="EMBL" id="KAJ3992335.1"/>
    </source>
</evidence>
<proteinExistence type="predicted"/>
<evidence type="ECO:0000313" key="3">
    <source>
        <dbReference type="Proteomes" id="UP001163828"/>
    </source>
</evidence>